<dbReference type="AlphaFoldDB" id="H8Z671"/>
<dbReference type="HOGENOM" id="CLU_2370724_0_0_6"/>
<name>H8Z671_9GAMM</name>
<dbReference type="STRING" id="631362.Thi970DRAFT_03225"/>
<sequence length="94" mass="10878">MMNRFETVPVDDETKILLQQEAQLGDYAVLYQKWWWDGIMAESIIFANEDLGDLSEKQIKDMVRASPLVEEGSQLTYKRGDSGFTFVSFNFDTE</sequence>
<dbReference type="EMBL" id="JH603170">
    <property type="protein sequence ID" value="EIC19638.1"/>
    <property type="molecule type" value="Genomic_DNA"/>
</dbReference>
<dbReference type="eggNOG" id="ENOG503379E">
    <property type="taxonomic scope" value="Bacteria"/>
</dbReference>
<organism evidence="1 2">
    <name type="scientific">Thiorhodovibrio frisius</name>
    <dbReference type="NCBI Taxonomy" id="631362"/>
    <lineage>
        <taxon>Bacteria</taxon>
        <taxon>Pseudomonadati</taxon>
        <taxon>Pseudomonadota</taxon>
        <taxon>Gammaproteobacteria</taxon>
        <taxon>Chromatiales</taxon>
        <taxon>Chromatiaceae</taxon>
        <taxon>Thiorhodovibrio</taxon>
    </lineage>
</organism>
<protein>
    <submittedName>
        <fullName evidence="1">Uncharacterized protein</fullName>
    </submittedName>
</protein>
<accession>H8Z671</accession>
<gene>
    <name evidence="1" type="ORF">Thi970DRAFT_03225</name>
</gene>
<dbReference type="OrthoDB" id="6198900at2"/>
<evidence type="ECO:0000313" key="1">
    <source>
        <dbReference type="EMBL" id="EIC19638.1"/>
    </source>
</evidence>
<dbReference type="RefSeq" id="WP_009150043.1">
    <property type="nucleotide sequence ID" value="NZ_CP121471.1"/>
</dbReference>
<dbReference type="Proteomes" id="UP000002964">
    <property type="component" value="Unassembled WGS sequence"/>
</dbReference>
<proteinExistence type="predicted"/>
<reference evidence="2" key="1">
    <citation type="submission" date="2011-06" db="EMBL/GenBank/DDBJ databases">
        <authorList>
            <consortium name="US DOE Joint Genome Institute (JGI-PGF)"/>
            <person name="Lucas S."/>
            <person name="Han J."/>
            <person name="Lapidus A."/>
            <person name="Cheng J.-F."/>
            <person name="Goodwin L."/>
            <person name="Pitluck S."/>
            <person name="Peters L."/>
            <person name="Land M.L."/>
            <person name="Hauser L."/>
            <person name="Vogl K."/>
            <person name="Liu Z."/>
            <person name="Overmann J."/>
            <person name="Frigaard N.-U."/>
            <person name="Bryant D.A."/>
            <person name="Woyke T.J."/>
        </authorList>
    </citation>
    <scope>NUCLEOTIDE SEQUENCE [LARGE SCALE GENOMIC DNA]</scope>
    <source>
        <strain evidence="2">970</strain>
    </source>
</reference>
<evidence type="ECO:0000313" key="2">
    <source>
        <dbReference type="Proteomes" id="UP000002964"/>
    </source>
</evidence>
<keyword evidence="2" id="KW-1185">Reference proteome</keyword>
<reference evidence="1 2" key="2">
    <citation type="submission" date="2011-11" db="EMBL/GenBank/DDBJ databases">
        <authorList>
            <consortium name="US DOE Joint Genome Institute"/>
            <person name="Lucas S."/>
            <person name="Han J."/>
            <person name="Lapidus A."/>
            <person name="Cheng J.-F."/>
            <person name="Goodwin L."/>
            <person name="Pitluck S."/>
            <person name="Peters L."/>
            <person name="Ovchinnikova G."/>
            <person name="Zhang X."/>
            <person name="Detter J.C."/>
            <person name="Han C."/>
            <person name="Tapia R."/>
            <person name="Land M."/>
            <person name="Hauser L."/>
            <person name="Kyrpides N."/>
            <person name="Ivanova N."/>
            <person name="Pagani I."/>
            <person name="Vogl K."/>
            <person name="Liu Z."/>
            <person name="Overmann J."/>
            <person name="Frigaard N.-U."/>
            <person name="Bryant D."/>
            <person name="Woyke T."/>
        </authorList>
    </citation>
    <scope>NUCLEOTIDE SEQUENCE [LARGE SCALE GENOMIC DNA]</scope>
    <source>
        <strain evidence="1 2">970</strain>
    </source>
</reference>